<accession>A0AAU7W5F8</accession>
<dbReference type="AlphaFoldDB" id="A0AAU7W5F8"/>
<evidence type="ECO:0000313" key="1">
    <source>
        <dbReference type="EMBL" id="XBX81225.1"/>
    </source>
</evidence>
<dbReference type="EMBL" id="CP158374">
    <property type="protein sequence ID" value="XBX81225.1"/>
    <property type="molecule type" value="Genomic_DNA"/>
</dbReference>
<organism evidence="1">
    <name type="scientific">Agromyces sp. G08B096</name>
    <dbReference type="NCBI Taxonomy" id="3156399"/>
    <lineage>
        <taxon>Bacteria</taxon>
        <taxon>Bacillati</taxon>
        <taxon>Actinomycetota</taxon>
        <taxon>Actinomycetes</taxon>
        <taxon>Micrococcales</taxon>
        <taxon>Microbacteriaceae</taxon>
        <taxon>Agromyces</taxon>
    </lineage>
</organism>
<reference evidence="1" key="1">
    <citation type="submission" date="2024-05" db="EMBL/GenBank/DDBJ databases">
        <authorList>
            <person name="Yu L."/>
        </authorList>
    </citation>
    <scope>NUCLEOTIDE SEQUENCE</scope>
    <source>
        <strain evidence="1">G08B096</strain>
    </source>
</reference>
<dbReference type="RefSeq" id="WP_350347247.1">
    <property type="nucleotide sequence ID" value="NZ_CP158374.1"/>
</dbReference>
<protein>
    <submittedName>
        <fullName evidence="1">Uncharacterized protein</fullName>
    </submittedName>
</protein>
<name>A0AAU7W5F8_9MICO</name>
<gene>
    <name evidence="1" type="ORF">ABIQ69_11460</name>
</gene>
<sequence length="98" mass="10652">MSTVHFVPDGDLIEHDITSDDCVCGPTTQPVEWDDGTTGWLVTHASLDGREVVPSEAFTFEIPGGAQKAPDTEVLQQAADALEHRLTRHDEPREPSNG</sequence>
<proteinExistence type="predicted"/>